<evidence type="ECO:0000259" key="1">
    <source>
        <dbReference type="Pfam" id="PF12674"/>
    </source>
</evidence>
<protein>
    <recommendedName>
        <fullName evidence="1">Putative zinc ribbon domain-containing protein</fullName>
    </recommendedName>
</protein>
<proteinExistence type="predicted"/>
<name>A0ABR6KUP0_9BACT</name>
<dbReference type="InterPro" id="IPR025868">
    <property type="entry name" value="Zn_ribbon_dom_put"/>
</dbReference>
<dbReference type="EMBL" id="JACHOC010000015">
    <property type="protein sequence ID" value="MBB4625221.1"/>
    <property type="molecule type" value="Genomic_DNA"/>
</dbReference>
<gene>
    <name evidence="2" type="ORF">GGQ57_005173</name>
</gene>
<feature type="domain" description="Putative zinc ribbon" evidence="1">
    <location>
        <begin position="5"/>
        <end position="87"/>
    </location>
</feature>
<dbReference type="Proteomes" id="UP000533637">
    <property type="component" value="Unassembled WGS sequence"/>
</dbReference>
<comment type="caution">
    <text evidence="2">The sequence shown here is derived from an EMBL/GenBank/DDBJ whole genome shotgun (WGS) entry which is preliminary data.</text>
</comment>
<reference evidence="2 3" key="1">
    <citation type="submission" date="2020-08" db="EMBL/GenBank/DDBJ databases">
        <title>Genomic Encyclopedia of Type Strains, Phase IV (KMG-IV): sequencing the most valuable type-strain genomes for metagenomic binning, comparative biology and taxonomic classification.</title>
        <authorList>
            <person name="Goeker M."/>
        </authorList>
    </citation>
    <scope>NUCLEOTIDE SEQUENCE [LARGE SCALE GENOMIC DNA]</scope>
    <source>
        <strain evidence="2 3">DSM 102983</strain>
    </source>
</reference>
<organism evidence="2 3">
    <name type="scientific">Parabacteroides faecis</name>
    <dbReference type="NCBI Taxonomy" id="1217282"/>
    <lineage>
        <taxon>Bacteria</taxon>
        <taxon>Pseudomonadati</taxon>
        <taxon>Bacteroidota</taxon>
        <taxon>Bacteroidia</taxon>
        <taxon>Bacteroidales</taxon>
        <taxon>Tannerellaceae</taxon>
        <taxon>Parabacteroides</taxon>
    </lineage>
</organism>
<dbReference type="Pfam" id="PF12674">
    <property type="entry name" value="Zn_ribbon_2"/>
    <property type="match status" value="1"/>
</dbReference>
<evidence type="ECO:0000313" key="2">
    <source>
        <dbReference type="EMBL" id="MBB4625221.1"/>
    </source>
</evidence>
<evidence type="ECO:0000313" key="3">
    <source>
        <dbReference type="Proteomes" id="UP000533637"/>
    </source>
</evidence>
<keyword evidence="3" id="KW-1185">Reference proteome</keyword>
<sequence>MNKLFCQSCGMPLENDKVIGTNTDNSKNNDYCIYCYKDGTFTQDVTMNEMIEISLRHMKELFKGDPAFDEKAALDNMNSFFPQLKRWSK</sequence>
<accession>A0ABR6KUP0</accession>